<dbReference type="Pfam" id="PF00619">
    <property type="entry name" value="CARD"/>
    <property type="match status" value="1"/>
</dbReference>
<organism evidence="2 3">
    <name type="scientific">Hucho hucho</name>
    <name type="common">huchen</name>
    <dbReference type="NCBI Taxonomy" id="62062"/>
    <lineage>
        <taxon>Eukaryota</taxon>
        <taxon>Metazoa</taxon>
        <taxon>Chordata</taxon>
        <taxon>Craniata</taxon>
        <taxon>Vertebrata</taxon>
        <taxon>Euteleostomi</taxon>
        <taxon>Actinopterygii</taxon>
        <taxon>Neopterygii</taxon>
        <taxon>Teleostei</taxon>
        <taxon>Protacanthopterygii</taxon>
        <taxon>Salmoniformes</taxon>
        <taxon>Salmonidae</taxon>
        <taxon>Salmoninae</taxon>
        <taxon>Hucho</taxon>
    </lineage>
</organism>
<dbReference type="STRING" id="62062.ENSHHUP00000031160"/>
<dbReference type="AlphaFoldDB" id="A0A4W5M1M0"/>
<keyword evidence="3" id="KW-1185">Reference proteome</keyword>
<dbReference type="InterPro" id="IPR001315">
    <property type="entry name" value="CARD"/>
</dbReference>
<evidence type="ECO:0000313" key="3">
    <source>
        <dbReference type="Proteomes" id="UP000314982"/>
    </source>
</evidence>
<reference evidence="3" key="1">
    <citation type="submission" date="2018-06" db="EMBL/GenBank/DDBJ databases">
        <title>Genome assembly of Danube salmon.</title>
        <authorList>
            <person name="Macqueen D.J."/>
            <person name="Gundappa M.K."/>
        </authorList>
    </citation>
    <scope>NUCLEOTIDE SEQUENCE [LARGE SCALE GENOMIC DNA]</scope>
</reference>
<evidence type="ECO:0000313" key="2">
    <source>
        <dbReference type="Ensembl" id="ENSHHUP00000031160.1"/>
    </source>
</evidence>
<reference evidence="2" key="3">
    <citation type="submission" date="2025-09" db="UniProtKB">
        <authorList>
            <consortium name="Ensembl"/>
        </authorList>
    </citation>
    <scope>IDENTIFICATION</scope>
</reference>
<dbReference type="SUPFAM" id="SSF47986">
    <property type="entry name" value="DEATH domain"/>
    <property type="match status" value="1"/>
</dbReference>
<evidence type="ECO:0000259" key="1">
    <source>
        <dbReference type="PROSITE" id="PS50209"/>
    </source>
</evidence>
<dbReference type="Gene3D" id="1.10.533.10">
    <property type="entry name" value="Death Domain, Fas"/>
    <property type="match status" value="1"/>
</dbReference>
<name>A0A4W5M1M0_9TELE</name>
<protein>
    <recommendedName>
        <fullName evidence="1">CARD domain-containing protein</fullName>
    </recommendedName>
</protein>
<proteinExistence type="predicted"/>
<dbReference type="GO" id="GO:0042981">
    <property type="term" value="P:regulation of apoptotic process"/>
    <property type="evidence" value="ECO:0007669"/>
    <property type="project" value="InterPro"/>
</dbReference>
<dbReference type="Proteomes" id="UP000314982">
    <property type="component" value="Unassembled WGS sequence"/>
</dbReference>
<accession>A0A4W5M1M0</accession>
<sequence length="94" mass="10778">MYKCEQQLRSVRTEFVIRVSGPVLDGLLDKLLQHKVINQEEMESVMVIAEKAKKARDIIDMVLRKGTESCSRMINLLGELDPYLWSQLQINSVG</sequence>
<dbReference type="GeneTree" id="ENSGT01130000278378"/>
<dbReference type="InterPro" id="IPR011029">
    <property type="entry name" value="DEATH-like_dom_sf"/>
</dbReference>
<feature type="domain" description="CARD" evidence="1">
    <location>
        <begin position="8"/>
        <end position="92"/>
    </location>
</feature>
<dbReference type="PROSITE" id="PS50209">
    <property type="entry name" value="CARD"/>
    <property type="match status" value="1"/>
</dbReference>
<reference evidence="2" key="2">
    <citation type="submission" date="2025-08" db="UniProtKB">
        <authorList>
            <consortium name="Ensembl"/>
        </authorList>
    </citation>
    <scope>IDENTIFICATION</scope>
</reference>
<dbReference type="Ensembl" id="ENSHHUT00000032453.1">
    <property type="protein sequence ID" value="ENSHHUP00000031160.1"/>
    <property type="gene ID" value="ENSHHUG00000019807.1"/>
</dbReference>